<dbReference type="InterPro" id="IPR006379">
    <property type="entry name" value="HAD-SF_hydro_IIB"/>
</dbReference>
<evidence type="ECO:0000313" key="3">
    <source>
        <dbReference type="EMBL" id="RBP08200.1"/>
    </source>
</evidence>
<dbReference type="Gene3D" id="3.40.50.300">
    <property type="entry name" value="P-loop containing nucleotide triphosphate hydrolases"/>
    <property type="match status" value="1"/>
</dbReference>
<feature type="domain" description="AAA+ ATPase" evidence="2">
    <location>
        <begin position="249"/>
        <end position="412"/>
    </location>
</feature>
<dbReference type="InterPro" id="IPR003593">
    <property type="entry name" value="AAA+_ATPase"/>
</dbReference>
<dbReference type="PANTHER" id="PTHR10000">
    <property type="entry name" value="PHOSPHOSERINE PHOSPHATASE"/>
    <property type="match status" value="1"/>
</dbReference>
<keyword evidence="4" id="KW-1185">Reference proteome</keyword>
<sequence>MFIICLATDYDGTLAHDGVVDSATIDALVRLRRSGRRVVLVTGRELPDLVRVCPRLDLFDRVVAENGALLFDPATRRERPLAPEPSPEFVAALREKGVPLSVGRSIVATWEPHENAVLKAIRELGLELQITFNKGAVMVLPAGVNKASGLAAALDDLGLSAHNVVAVGDAENDHAFMQASGFSAAVANALPAVKETADLVTERPRGAGVAELIARLLEDDVDAFAPFKARGLVQAAVRPDGTPVYLRPHGGGALVAGLSGGGKSTLATALVEGMIAGGFQVVVFDPEGDYADFRAAVALGDAKSPPRLPELLKALDRPGDSVVVNLLAIGVEDRPAAFAGFAGAAIEMQGRTGRPHWLLVDEAHHVLPAERDVNAGAALSSLPAVLVTVDPEAVSAEALARVDDVFAVGTRPAETIAAFCRALSIAPPPLPEGPAEHGQALFWRRSSPRAPEFVAPRAPAAKMERHTRKYAEGELGEDKSFYFRGPDGALNLRAQNLTIFLQMADGVDDRTWLHHLKAGDVSTWIHDAIKDDDLASEAERIEAAEADPARSRRAMRQAIERKYTAPASKGSDPG</sequence>
<dbReference type="Pfam" id="PF08282">
    <property type="entry name" value="Hydrolase_3"/>
    <property type="match status" value="2"/>
</dbReference>
<dbReference type="NCBIfam" id="TIGR01484">
    <property type="entry name" value="HAD-SF-IIB"/>
    <property type="match status" value="2"/>
</dbReference>
<dbReference type="InterPro" id="IPR027417">
    <property type="entry name" value="P-loop_NTPase"/>
</dbReference>
<dbReference type="RefSeq" id="WP_113891239.1">
    <property type="nucleotide sequence ID" value="NZ_QNRK01000026.1"/>
</dbReference>
<dbReference type="AlphaFoldDB" id="A0A366F2H9"/>
<dbReference type="GO" id="GO:0016791">
    <property type="term" value="F:phosphatase activity"/>
    <property type="evidence" value="ECO:0007669"/>
    <property type="project" value="TreeGrafter"/>
</dbReference>
<dbReference type="InterPro" id="IPR023214">
    <property type="entry name" value="HAD_sf"/>
</dbReference>
<dbReference type="Proteomes" id="UP000253529">
    <property type="component" value="Unassembled WGS sequence"/>
</dbReference>
<proteinExistence type="predicted"/>
<dbReference type="Pfam" id="PF01935">
    <property type="entry name" value="DUF87"/>
    <property type="match status" value="1"/>
</dbReference>
<protein>
    <recommendedName>
        <fullName evidence="2">AAA+ ATPase domain-containing protein</fullName>
    </recommendedName>
</protein>
<dbReference type="GO" id="GO:0000287">
    <property type="term" value="F:magnesium ion binding"/>
    <property type="evidence" value="ECO:0007669"/>
    <property type="project" value="TreeGrafter"/>
</dbReference>
<dbReference type="SMART" id="SM00382">
    <property type="entry name" value="AAA"/>
    <property type="match status" value="1"/>
</dbReference>
<dbReference type="OrthoDB" id="9768060at2"/>
<accession>A0A366F2H9</accession>
<dbReference type="Gene3D" id="3.40.50.1000">
    <property type="entry name" value="HAD superfamily/HAD-like"/>
    <property type="match status" value="1"/>
</dbReference>
<dbReference type="PANTHER" id="PTHR10000:SF8">
    <property type="entry name" value="HAD SUPERFAMILY HYDROLASE-LIKE, TYPE 3"/>
    <property type="match status" value="1"/>
</dbReference>
<gene>
    <name evidence="3" type="ORF">DFR50_12645</name>
</gene>
<evidence type="ECO:0000313" key="4">
    <source>
        <dbReference type="Proteomes" id="UP000253529"/>
    </source>
</evidence>
<feature type="region of interest" description="Disordered" evidence="1">
    <location>
        <begin position="541"/>
        <end position="574"/>
    </location>
</feature>
<reference evidence="3 4" key="1">
    <citation type="submission" date="2018-06" db="EMBL/GenBank/DDBJ databases">
        <title>Genomic Encyclopedia of Type Strains, Phase IV (KMG-IV): sequencing the most valuable type-strain genomes for metagenomic binning, comparative biology and taxonomic classification.</title>
        <authorList>
            <person name="Goeker M."/>
        </authorList>
    </citation>
    <scope>NUCLEOTIDE SEQUENCE [LARGE SCALE GENOMIC DNA]</scope>
    <source>
        <strain evidence="3 4">DSM 24875</strain>
    </source>
</reference>
<feature type="compositionally biased region" description="Basic and acidic residues" evidence="1">
    <location>
        <begin position="541"/>
        <end position="550"/>
    </location>
</feature>
<organism evidence="3 4">
    <name type="scientific">Roseiarcus fermentans</name>
    <dbReference type="NCBI Taxonomy" id="1473586"/>
    <lineage>
        <taxon>Bacteria</taxon>
        <taxon>Pseudomonadati</taxon>
        <taxon>Pseudomonadota</taxon>
        <taxon>Alphaproteobacteria</taxon>
        <taxon>Hyphomicrobiales</taxon>
        <taxon>Roseiarcaceae</taxon>
        <taxon>Roseiarcus</taxon>
    </lineage>
</organism>
<dbReference type="Gene3D" id="3.90.1070.10">
    <property type="match status" value="1"/>
</dbReference>
<dbReference type="GO" id="GO:0005829">
    <property type="term" value="C:cytosol"/>
    <property type="evidence" value="ECO:0007669"/>
    <property type="project" value="TreeGrafter"/>
</dbReference>
<dbReference type="EMBL" id="QNRK01000026">
    <property type="protein sequence ID" value="RBP08200.1"/>
    <property type="molecule type" value="Genomic_DNA"/>
</dbReference>
<dbReference type="SUPFAM" id="SSF56784">
    <property type="entry name" value="HAD-like"/>
    <property type="match status" value="1"/>
</dbReference>
<dbReference type="InterPro" id="IPR002789">
    <property type="entry name" value="HerA_central"/>
</dbReference>
<dbReference type="SUPFAM" id="SSF52540">
    <property type="entry name" value="P-loop containing nucleoside triphosphate hydrolases"/>
    <property type="match status" value="1"/>
</dbReference>
<dbReference type="InterPro" id="IPR036412">
    <property type="entry name" value="HAD-like_sf"/>
</dbReference>
<evidence type="ECO:0000259" key="2">
    <source>
        <dbReference type="SMART" id="SM00382"/>
    </source>
</evidence>
<comment type="caution">
    <text evidence="3">The sequence shown here is derived from an EMBL/GenBank/DDBJ whole genome shotgun (WGS) entry which is preliminary data.</text>
</comment>
<evidence type="ECO:0000256" key="1">
    <source>
        <dbReference type="SAM" id="MobiDB-lite"/>
    </source>
</evidence>
<name>A0A366F2H9_9HYPH</name>